<dbReference type="FunFam" id="3.10.20.30:FF:000003">
    <property type="entry name" value="Developmentally-regulated GTP-binding protein 1"/>
    <property type="match status" value="1"/>
</dbReference>
<dbReference type="SUPFAM" id="SSF56672">
    <property type="entry name" value="DNA/RNA polymerases"/>
    <property type="match status" value="1"/>
</dbReference>
<dbReference type="InterPro" id="IPR045001">
    <property type="entry name" value="DRG"/>
</dbReference>
<proteinExistence type="predicted"/>
<dbReference type="PROSITE" id="PS51880">
    <property type="entry name" value="TGS"/>
    <property type="match status" value="1"/>
</dbReference>
<dbReference type="PANTHER" id="PTHR43127">
    <property type="entry name" value="DEVELOPMENTALLY-REGULATED GTP-BINDING PROTEIN 2"/>
    <property type="match status" value="1"/>
</dbReference>
<dbReference type="EMBL" id="OIVN01005451">
    <property type="protein sequence ID" value="SPD22550.1"/>
    <property type="molecule type" value="Genomic_DNA"/>
</dbReference>
<dbReference type="InterPro" id="IPR031662">
    <property type="entry name" value="GTP-binding_2"/>
</dbReference>
<dbReference type="GO" id="GO:0003924">
    <property type="term" value="F:GTPase activity"/>
    <property type="evidence" value="ECO:0007669"/>
    <property type="project" value="InterPro"/>
</dbReference>
<organism evidence="5">
    <name type="scientific">Fagus sylvatica</name>
    <name type="common">Beechnut</name>
    <dbReference type="NCBI Taxonomy" id="28930"/>
    <lineage>
        <taxon>Eukaryota</taxon>
        <taxon>Viridiplantae</taxon>
        <taxon>Streptophyta</taxon>
        <taxon>Embryophyta</taxon>
        <taxon>Tracheophyta</taxon>
        <taxon>Spermatophyta</taxon>
        <taxon>Magnoliopsida</taxon>
        <taxon>eudicotyledons</taxon>
        <taxon>Gunneridae</taxon>
        <taxon>Pentapetalae</taxon>
        <taxon>rosids</taxon>
        <taxon>fabids</taxon>
        <taxon>Fagales</taxon>
        <taxon>Fagaceae</taxon>
        <taxon>Fagus</taxon>
    </lineage>
</organism>
<dbReference type="Pfam" id="PF13966">
    <property type="entry name" value="zf-RVT"/>
    <property type="match status" value="1"/>
</dbReference>
<dbReference type="InterPro" id="IPR000477">
    <property type="entry name" value="RT_dom"/>
</dbReference>
<dbReference type="InterPro" id="IPR012676">
    <property type="entry name" value="TGS-like"/>
</dbReference>
<dbReference type="CDD" id="cd01650">
    <property type="entry name" value="RT_nLTR_like"/>
    <property type="match status" value="1"/>
</dbReference>
<dbReference type="InterPro" id="IPR043502">
    <property type="entry name" value="DNA/RNA_pol_sf"/>
</dbReference>
<dbReference type="SUPFAM" id="SSF52540">
    <property type="entry name" value="P-loop containing nucleoside triphosphate hydrolases"/>
    <property type="match status" value="1"/>
</dbReference>
<dbReference type="PROSITE" id="PS00905">
    <property type="entry name" value="GTP1_OBG"/>
    <property type="match status" value="1"/>
</dbReference>
<protein>
    <recommendedName>
        <fullName evidence="6">Reverse transcriptase domain-containing protein</fullName>
    </recommendedName>
</protein>
<dbReference type="InterPro" id="IPR026960">
    <property type="entry name" value="RVT-Znf"/>
</dbReference>
<dbReference type="Pfam" id="PF16897">
    <property type="entry name" value="MMR_HSR1_Xtn"/>
    <property type="match status" value="1"/>
</dbReference>
<evidence type="ECO:0000256" key="1">
    <source>
        <dbReference type="ARBA" id="ARBA00022741"/>
    </source>
</evidence>
<accession>A0A2N9IEQ8</accession>
<keyword evidence="1" id="KW-0547">Nucleotide-binding</keyword>
<dbReference type="CDD" id="cd17230">
    <property type="entry name" value="TGS_DRG1"/>
    <property type="match status" value="1"/>
</dbReference>
<keyword evidence="2" id="KW-0342">GTP-binding</keyword>
<dbReference type="InterPro" id="IPR006074">
    <property type="entry name" value="GTP1-OBG_CS"/>
</dbReference>
<gene>
    <name evidence="5" type="ORF">FSB_LOCUS50432</name>
</gene>
<dbReference type="Pfam" id="PF00078">
    <property type="entry name" value="RVT_1"/>
    <property type="match status" value="1"/>
</dbReference>
<dbReference type="InterPro" id="IPR012675">
    <property type="entry name" value="Beta-grasp_dom_sf"/>
</dbReference>
<dbReference type="Pfam" id="PF02824">
    <property type="entry name" value="TGS"/>
    <property type="match status" value="1"/>
</dbReference>
<evidence type="ECO:0000256" key="2">
    <source>
        <dbReference type="ARBA" id="ARBA00023134"/>
    </source>
</evidence>
<evidence type="ECO:0008006" key="6">
    <source>
        <dbReference type="Google" id="ProtNLM"/>
    </source>
</evidence>
<dbReference type="Gene3D" id="3.10.20.30">
    <property type="match status" value="1"/>
</dbReference>
<dbReference type="InterPro" id="IPR004095">
    <property type="entry name" value="TGS"/>
</dbReference>
<sequence>MANSHRRNNFIGCLNIEGTVTSDPKEVEEGIVQYYKHLYCESTPWRPTLNGLPFKTLVSEEANSLILPFGEDEVLEAVRCMSGDKAPGPDGFTMAFYQACWGVVKTDVMRVMHYFHQYGTFAKSLNATFVVLIPKKAGAIQMKDFRPISLVGSMYKIISKVLANRLKGVLGGLLSQSQNAFIQGRQILDSVLIASECVDSRVRDGTPGVLCKLDLEKAYDHVNWDFLLALLHRCGFPETWRKWIYFCISTVRFSVMVNGSSCGFFESSRGLRQGDSLSPLLFVVVMEALNRLLMRAEEGHLLRGFEVQGRNNSPLMISNLLFADDTLIFCDADIEQIGYLKCTLLCFEAVSGLRVNLGKSEMVPIGNVPNIQELAAMLECRISVLPMNYLGLPLGARYKSKALWDPVLEKMGRKLAGWKKLYLSKGARLTLIKSTVSSLPVYFLSLFPIPATVNHRIERLQREFLWGGMGDAPKFPLVNWKTVCQPVHCGGLGIKNHAVLNQALLGKWLWRFMVEHDSLWKQVIVTKYGYEPRSWSPGIANGHYGRSLWKHIRQGWDRFSSHLKFVLGCGSRIRFWLDIWCGEVPLSRAFPLLFRIAQSKEARVADYLCWQNGVPHWDVRFNRLLHDWEVETFQVMIGLLYSVKVHQHQEDRVCWGPSRSGCFEVKSYYKILSLNTSLRFPWKSIWKVGAPPRVAFFVWTAAHGKILTMDNLRKRRICIVDWCCMCKHSGESPNHLLLQCETAQSLWSMVFCLFGVIWVMPGSVVEVMASWMGSFRKSRHADVWGAVPLCVMWVLWRERNLRVFEGQERTVLELKLLLDLPGIIEGAKDGKGRGRQTPGKLGMAIGNVLDLDMLPLGRELDKCILQCKSYLYLYKGMDSRIPVSSMNMMAYFVFESCDIWLNKEPPNLTFRKKDKGGINFTSTVANTHLDLETVKAICSEYRIHNADITLRFDATADDLIDVIEGSRIYMPCIYVVNKIDQITVEELEILDKLPHYCPISAHLEWNLDGLLEMIWEYLNLTRIYTKPKGMNPDYEDPVILSSKRRTVEDFCERIHKDMVKQFKYALVWGSSAKHKPQRVGKEHELEDEDVVQIIKKV</sequence>
<evidence type="ECO:0000313" key="5">
    <source>
        <dbReference type="EMBL" id="SPD22550.1"/>
    </source>
</evidence>
<feature type="domain" description="Reverse transcriptase" evidence="3">
    <location>
        <begin position="114"/>
        <end position="394"/>
    </location>
</feature>
<dbReference type="GO" id="GO:0005525">
    <property type="term" value="F:GTP binding"/>
    <property type="evidence" value="ECO:0007669"/>
    <property type="project" value="UniProtKB-KW"/>
</dbReference>
<name>A0A2N9IEQ8_FAGSY</name>
<dbReference type="PROSITE" id="PS50878">
    <property type="entry name" value="RT_POL"/>
    <property type="match status" value="1"/>
</dbReference>
<dbReference type="AlphaFoldDB" id="A0A2N9IEQ8"/>
<evidence type="ECO:0000259" key="3">
    <source>
        <dbReference type="PROSITE" id="PS50878"/>
    </source>
</evidence>
<reference evidence="5" key="1">
    <citation type="submission" date="2018-02" db="EMBL/GenBank/DDBJ databases">
        <authorList>
            <person name="Cohen D.B."/>
            <person name="Kent A.D."/>
        </authorList>
    </citation>
    <scope>NUCLEOTIDE SEQUENCE</scope>
</reference>
<dbReference type="InterPro" id="IPR027417">
    <property type="entry name" value="P-loop_NTPase"/>
</dbReference>
<evidence type="ECO:0000259" key="4">
    <source>
        <dbReference type="PROSITE" id="PS51880"/>
    </source>
</evidence>
<dbReference type="Gene3D" id="6.10.140.1070">
    <property type="match status" value="1"/>
</dbReference>
<feature type="domain" description="TGS" evidence="4">
    <location>
        <begin position="1019"/>
        <end position="1095"/>
    </location>
</feature>
<dbReference type="SUPFAM" id="SSF81271">
    <property type="entry name" value="TGS-like"/>
    <property type="match status" value="1"/>
</dbReference>